<feature type="domain" description="N-acetyltransferase" evidence="3">
    <location>
        <begin position="1"/>
        <end position="149"/>
    </location>
</feature>
<dbReference type="Pfam" id="PF00583">
    <property type="entry name" value="Acetyltransf_1"/>
    <property type="match status" value="1"/>
</dbReference>
<accession>A0A2U1K016</accession>
<dbReference type="InterPro" id="IPR000182">
    <property type="entry name" value="GNAT_dom"/>
</dbReference>
<dbReference type="CDD" id="cd04301">
    <property type="entry name" value="NAT_SF"/>
    <property type="match status" value="1"/>
</dbReference>
<sequence length="149" mass="17204">MIRKATLQDLDQLTNLFDQYVVFYKKPSDYEKHREYLKERMENNEATIFIASDDANPDKIIGFALIYVTFSSLALNKILILNDLFVDASIRKKGIGEKLILKTVEFAKELGSNVIRLRTAKSNTVAQGLYNKMGFVREDYLYSYDLTVN</sequence>
<evidence type="ECO:0000256" key="2">
    <source>
        <dbReference type="ARBA" id="ARBA00023315"/>
    </source>
</evidence>
<dbReference type="PANTHER" id="PTHR10545:SF29">
    <property type="entry name" value="GH14572P-RELATED"/>
    <property type="match status" value="1"/>
</dbReference>
<reference evidence="4 5" key="1">
    <citation type="submission" date="2018-04" db="EMBL/GenBank/DDBJ databases">
        <title>Flavobacterium sp. nov., isolated from glacier ice.</title>
        <authorList>
            <person name="Liu Q."/>
            <person name="Xin Y.-H."/>
        </authorList>
    </citation>
    <scope>NUCLEOTIDE SEQUENCE [LARGE SCALE GENOMIC DNA]</scope>
    <source>
        <strain evidence="4 5">LB2P30</strain>
    </source>
</reference>
<keyword evidence="1 4" id="KW-0808">Transferase</keyword>
<dbReference type="SUPFAM" id="SSF55729">
    <property type="entry name" value="Acyl-CoA N-acyltransferases (Nat)"/>
    <property type="match status" value="1"/>
</dbReference>
<dbReference type="OrthoDB" id="9792929at2"/>
<dbReference type="AlphaFoldDB" id="A0A2U1K016"/>
<dbReference type="Proteomes" id="UP000245618">
    <property type="component" value="Unassembled WGS sequence"/>
</dbReference>
<dbReference type="GO" id="GO:0008080">
    <property type="term" value="F:N-acetyltransferase activity"/>
    <property type="evidence" value="ECO:0007669"/>
    <property type="project" value="TreeGrafter"/>
</dbReference>
<dbReference type="Gene3D" id="3.40.630.30">
    <property type="match status" value="1"/>
</dbReference>
<dbReference type="PANTHER" id="PTHR10545">
    <property type="entry name" value="DIAMINE N-ACETYLTRANSFERASE"/>
    <property type="match status" value="1"/>
</dbReference>
<dbReference type="InterPro" id="IPR051016">
    <property type="entry name" value="Diverse_Substrate_AcTransf"/>
</dbReference>
<comment type="caution">
    <text evidence="4">The sequence shown here is derived from an EMBL/GenBank/DDBJ whole genome shotgun (WGS) entry which is preliminary data.</text>
</comment>
<dbReference type="RefSeq" id="WP_116760483.1">
    <property type="nucleotide sequence ID" value="NZ_QCZH01000002.1"/>
</dbReference>
<dbReference type="EMBL" id="QCZH01000002">
    <property type="protein sequence ID" value="PWA10826.1"/>
    <property type="molecule type" value="Genomic_DNA"/>
</dbReference>
<keyword evidence="5" id="KW-1185">Reference proteome</keyword>
<evidence type="ECO:0000313" key="4">
    <source>
        <dbReference type="EMBL" id="PWA10826.1"/>
    </source>
</evidence>
<proteinExistence type="predicted"/>
<gene>
    <name evidence="4" type="ORF">DB891_03070</name>
</gene>
<protein>
    <submittedName>
        <fullName evidence="4">GNAT family N-acetyltransferase</fullName>
    </submittedName>
</protein>
<dbReference type="InterPro" id="IPR016181">
    <property type="entry name" value="Acyl_CoA_acyltransferase"/>
</dbReference>
<dbReference type="PROSITE" id="PS51186">
    <property type="entry name" value="GNAT"/>
    <property type="match status" value="1"/>
</dbReference>
<keyword evidence="2" id="KW-0012">Acyltransferase</keyword>
<evidence type="ECO:0000259" key="3">
    <source>
        <dbReference type="PROSITE" id="PS51186"/>
    </source>
</evidence>
<evidence type="ECO:0000313" key="5">
    <source>
        <dbReference type="Proteomes" id="UP000245618"/>
    </source>
</evidence>
<name>A0A2U1K016_9FLAO</name>
<organism evidence="4 5">
    <name type="scientific">Flavobacterium laiguense</name>
    <dbReference type="NCBI Taxonomy" id="2169409"/>
    <lineage>
        <taxon>Bacteria</taxon>
        <taxon>Pseudomonadati</taxon>
        <taxon>Bacteroidota</taxon>
        <taxon>Flavobacteriia</taxon>
        <taxon>Flavobacteriales</taxon>
        <taxon>Flavobacteriaceae</taxon>
        <taxon>Flavobacterium</taxon>
    </lineage>
</organism>
<evidence type="ECO:0000256" key="1">
    <source>
        <dbReference type="ARBA" id="ARBA00022679"/>
    </source>
</evidence>